<name>A0A0E9MN15_9SPHN</name>
<dbReference type="AlphaFoldDB" id="A0A0E9MN15"/>
<feature type="region of interest" description="Disordered" evidence="1">
    <location>
        <begin position="1"/>
        <end position="58"/>
    </location>
</feature>
<dbReference type="STRING" id="1219043.SCH01S_21_00180"/>
<dbReference type="Proteomes" id="UP000033202">
    <property type="component" value="Unassembled WGS sequence"/>
</dbReference>
<feature type="compositionally biased region" description="Basic and acidic residues" evidence="1">
    <location>
        <begin position="1"/>
        <end position="25"/>
    </location>
</feature>
<proteinExistence type="predicted"/>
<accession>A0A0E9MN15</accession>
<dbReference type="RefSeq" id="WP_157032806.1">
    <property type="nucleotide sequence ID" value="NZ_BBWU01000021.1"/>
</dbReference>
<keyword evidence="3" id="KW-1185">Reference proteome</keyword>
<gene>
    <name evidence="2" type="ORF">SCH01S_21_00180</name>
</gene>
<comment type="caution">
    <text evidence="2">The sequence shown here is derived from an EMBL/GenBank/DDBJ whole genome shotgun (WGS) entry which is preliminary data.</text>
</comment>
<evidence type="ECO:0000313" key="3">
    <source>
        <dbReference type="Proteomes" id="UP000033202"/>
    </source>
</evidence>
<organism evidence="2 3">
    <name type="scientific">Sphingomonas changbaiensis NBRC 104936</name>
    <dbReference type="NCBI Taxonomy" id="1219043"/>
    <lineage>
        <taxon>Bacteria</taxon>
        <taxon>Pseudomonadati</taxon>
        <taxon>Pseudomonadota</taxon>
        <taxon>Alphaproteobacteria</taxon>
        <taxon>Sphingomonadales</taxon>
        <taxon>Sphingomonadaceae</taxon>
        <taxon>Sphingomonas</taxon>
    </lineage>
</organism>
<evidence type="ECO:0000313" key="2">
    <source>
        <dbReference type="EMBL" id="GAO38831.1"/>
    </source>
</evidence>
<feature type="compositionally biased region" description="Basic and acidic residues" evidence="1">
    <location>
        <begin position="44"/>
        <end position="58"/>
    </location>
</feature>
<dbReference type="EMBL" id="BBWU01000021">
    <property type="protein sequence ID" value="GAO38831.1"/>
    <property type="molecule type" value="Genomic_DNA"/>
</dbReference>
<sequence>MAKENDPDIIIGREDAEVDPDKRPPDANPHGHPLPAAGNARHGTIPEHLEKDRGHGDN</sequence>
<protein>
    <submittedName>
        <fullName evidence="2">Uncharacterized protein</fullName>
    </submittedName>
</protein>
<reference evidence="2 3" key="1">
    <citation type="submission" date="2015-04" db="EMBL/GenBank/DDBJ databases">
        <title>Whole genome shotgun sequence of Sphingomonas changbaiensis NBRC 104936.</title>
        <authorList>
            <person name="Katano-Makiyama Y."/>
            <person name="Hosoyama A."/>
            <person name="Hashimoto M."/>
            <person name="Noguchi M."/>
            <person name="Tsuchikane K."/>
            <person name="Ohji S."/>
            <person name="Yamazoe A."/>
            <person name="Ichikawa N."/>
            <person name="Kimura A."/>
            <person name="Fujita N."/>
        </authorList>
    </citation>
    <scope>NUCLEOTIDE SEQUENCE [LARGE SCALE GENOMIC DNA]</scope>
    <source>
        <strain evidence="2 3">NBRC 104936</strain>
    </source>
</reference>
<evidence type="ECO:0000256" key="1">
    <source>
        <dbReference type="SAM" id="MobiDB-lite"/>
    </source>
</evidence>